<proteinExistence type="predicted"/>
<accession>A0AAN9I8Y1</accession>
<evidence type="ECO:0000313" key="2">
    <source>
        <dbReference type="Proteomes" id="UP001359559"/>
    </source>
</evidence>
<comment type="caution">
    <text evidence="1">The sequence shown here is derived from an EMBL/GenBank/DDBJ whole genome shotgun (WGS) entry which is preliminary data.</text>
</comment>
<name>A0AAN9I8Y1_CLITE</name>
<gene>
    <name evidence="1" type="ORF">RJT34_28260</name>
</gene>
<dbReference type="AlphaFoldDB" id="A0AAN9I8Y1"/>
<organism evidence="1 2">
    <name type="scientific">Clitoria ternatea</name>
    <name type="common">Butterfly pea</name>
    <dbReference type="NCBI Taxonomy" id="43366"/>
    <lineage>
        <taxon>Eukaryota</taxon>
        <taxon>Viridiplantae</taxon>
        <taxon>Streptophyta</taxon>
        <taxon>Embryophyta</taxon>
        <taxon>Tracheophyta</taxon>
        <taxon>Spermatophyta</taxon>
        <taxon>Magnoliopsida</taxon>
        <taxon>eudicotyledons</taxon>
        <taxon>Gunneridae</taxon>
        <taxon>Pentapetalae</taxon>
        <taxon>rosids</taxon>
        <taxon>fabids</taxon>
        <taxon>Fabales</taxon>
        <taxon>Fabaceae</taxon>
        <taxon>Papilionoideae</taxon>
        <taxon>50 kb inversion clade</taxon>
        <taxon>NPAAA clade</taxon>
        <taxon>indigoferoid/millettioid clade</taxon>
        <taxon>Phaseoleae</taxon>
        <taxon>Clitoria</taxon>
    </lineage>
</organism>
<dbReference type="Proteomes" id="UP001359559">
    <property type="component" value="Unassembled WGS sequence"/>
</dbReference>
<reference evidence="1 2" key="1">
    <citation type="submission" date="2024-01" db="EMBL/GenBank/DDBJ databases">
        <title>The genomes of 5 underutilized Papilionoideae crops provide insights into root nodulation and disease resistance.</title>
        <authorList>
            <person name="Yuan L."/>
        </authorList>
    </citation>
    <scope>NUCLEOTIDE SEQUENCE [LARGE SCALE GENOMIC DNA]</scope>
    <source>
        <strain evidence="1">LY-2023</strain>
        <tissue evidence="1">Leaf</tissue>
    </source>
</reference>
<dbReference type="EMBL" id="JAYKXN010000007">
    <property type="protein sequence ID" value="KAK7271958.1"/>
    <property type="molecule type" value="Genomic_DNA"/>
</dbReference>
<keyword evidence="2" id="KW-1185">Reference proteome</keyword>
<sequence length="151" mass="17159">MPTNKSSSMLFSPNPRNFKINFPRRSSIGIKDGVGLSRDSMDDKENRKYQILKPVKVNESPRKKVLVERNEAAPCFADPKSHVGKVTFAKPLEEKKLDPFFDDEIIPKFEEGPRSSLTSKDSNGESETSVCYMNVLWKKASKRETVTSQFL</sequence>
<evidence type="ECO:0000313" key="1">
    <source>
        <dbReference type="EMBL" id="KAK7271958.1"/>
    </source>
</evidence>
<protein>
    <submittedName>
        <fullName evidence="1">Uncharacterized protein</fullName>
    </submittedName>
</protein>